<dbReference type="GO" id="GO:0016787">
    <property type="term" value="F:hydrolase activity"/>
    <property type="evidence" value="ECO:0007669"/>
    <property type="project" value="UniProtKB-KW"/>
</dbReference>
<dbReference type="EMBL" id="QPFP01000397">
    <property type="protein sequence ID" value="TEB14210.1"/>
    <property type="molecule type" value="Genomic_DNA"/>
</dbReference>
<evidence type="ECO:0000259" key="4">
    <source>
        <dbReference type="Pfam" id="PF00135"/>
    </source>
</evidence>
<comment type="similarity">
    <text evidence="1 3">Belongs to the type-B carboxylesterase/lipase family.</text>
</comment>
<dbReference type="Proteomes" id="UP000298030">
    <property type="component" value="Unassembled WGS sequence"/>
</dbReference>
<dbReference type="PROSITE" id="PS00941">
    <property type="entry name" value="CARBOXYLESTERASE_B_2"/>
    <property type="match status" value="1"/>
</dbReference>
<feature type="non-terminal residue" evidence="5">
    <location>
        <position position="341"/>
    </location>
</feature>
<evidence type="ECO:0000256" key="3">
    <source>
        <dbReference type="RuleBase" id="RU361235"/>
    </source>
</evidence>
<dbReference type="STRING" id="71717.A0A4Y7RZ15"/>
<dbReference type="SUPFAM" id="SSF53474">
    <property type="entry name" value="alpha/beta-Hydrolases"/>
    <property type="match status" value="2"/>
</dbReference>
<dbReference type="Pfam" id="PF00135">
    <property type="entry name" value="COesterase"/>
    <property type="match status" value="1"/>
</dbReference>
<dbReference type="OrthoDB" id="408631at2759"/>
<dbReference type="InterPro" id="IPR029058">
    <property type="entry name" value="AB_hydrolase_fold"/>
</dbReference>
<dbReference type="InterPro" id="IPR019819">
    <property type="entry name" value="Carboxylesterase_B_CS"/>
</dbReference>
<accession>A0A4Y7RZ15</accession>
<dbReference type="AlphaFoldDB" id="A0A4Y7RZ15"/>
<protein>
    <recommendedName>
        <fullName evidence="3">Carboxylic ester hydrolase</fullName>
        <ecNumber evidence="3">3.1.1.-</ecNumber>
    </recommendedName>
</protein>
<dbReference type="PROSITE" id="PS00122">
    <property type="entry name" value="CARBOXYLESTERASE_B_1"/>
    <property type="match status" value="1"/>
</dbReference>
<name>A0A4Y7RZ15_COPMI</name>
<dbReference type="InterPro" id="IPR019826">
    <property type="entry name" value="Carboxylesterase_B_AS"/>
</dbReference>
<dbReference type="InterPro" id="IPR050309">
    <property type="entry name" value="Type-B_Carboxylest/Lipase"/>
</dbReference>
<gene>
    <name evidence="5" type="ORF">FA13DRAFT_1721607</name>
</gene>
<proteinExistence type="inferred from homology"/>
<evidence type="ECO:0000256" key="2">
    <source>
        <dbReference type="ARBA" id="ARBA00022801"/>
    </source>
</evidence>
<keyword evidence="2 3" id="KW-0378">Hydrolase</keyword>
<organism evidence="5 6">
    <name type="scientific">Coprinellus micaceus</name>
    <name type="common">Glistening ink-cap mushroom</name>
    <name type="synonym">Coprinus micaceus</name>
    <dbReference type="NCBI Taxonomy" id="71717"/>
    <lineage>
        <taxon>Eukaryota</taxon>
        <taxon>Fungi</taxon>
        <taxon>Dikarya</taxon>
        <taxon>Basidiomycota</taxon>
        <taxon>Agaricomycotina</taxon>
        <taxon>Agaricomycetes</taxon>
        <taxon>Agaricomycetidae</taxon>
        <taxon>Agaricales</taxon>
        <taxon>Agaricineae</taxon>
        <taxon>Psathyrellaceae</taxon>
        <taxon>Coprinellus</taxon>
    </lineage>
</organism>
<evidence type="ECO:0000313" key="6">
    <source>
        <dbReference type="Proteomes" id="UP000298030"/>
    </source>
</evidence>
<keyword evidence="6" id="KW-1185">Reference proteome</keyword>
<dbReference type="EC" id="3.1.1.-" evidence="3"/>
<evidence type="ECO:0000313" key="5">
    <source>
        <dbReference type="EMBL" id="TEB14210.1"/>
    </source>
</evidence>
<evidence type="ECO:0000256" key="1">
    <source>
        <dbReference type="ARBA" id="ARBA00005964"/>
    </source>
</evidence>
<sequence>MLNPLLLSIDLFATFCPWPSLRPIHRDAGAHSNELADPTTLSEDCLTINVFRPAGVSSKEKLPVVNLTVLDKTNRVTNMHTLLVVLDIWRWFHHRILQTCTMAPTWSARSVARPRLWKWVHANIHLFGGDKSKVTIFGESAGAMMTGVQFLNPQLGKLARGAIFESGQAKWPGTFTASRNEPVWQRFVGNVASCASIASSGETFDCLKNATTEEITASVLASVSFDELPWIPTVDTGKGSIFPDFASKLYAKGMFARLPFIAGNNLDEGGHSSLSQEMTDADFKAMVVEGHSPPMSPNRPWKRLPTSFSSLYPDDPTVGSPYGTGDELFWPASILQEERSS</sequence>
<dbReference type="PANTHER" id="PTHR11559">
    <property type="entry name" value="CARBOXYLESTERASE"/>
    <property type="match status" value="1"/>
</dbReference>
<comment type="caution">
    <text evidence="5">The sequence shown here is derived from an EMBL/GenBank/DDBJ whole genome shotgun (WGS) entry which is preliminary data.</text>
</comment>
<dbReference type="InterPro" id="IPR002018">
    <property type="entry name" value="CarbesteraseB"/>
</dbReference>
<dbReference type="Gene3D" id="3.40.50.1820">
    <property type="entry name" value="alpha/beta hydrolase"/>
    <property type="match status" value="2"/>
</dbReference>
<feature type="domain" description="Carboxylesterase type B" evidence="4">
    <location>
        <begin position="118"/>
        <end position="273"/>
    </location>
</feature>
<reference evidence="5 6" key="1">
    <citation type="journal article" date="2019" name="Nat. Ecol. Evol.">
        <title>Megaphylogeny resolves global patterns of mushroom evolution.</title>
        <authorList>
            <person name="Varga T."/>
            <person name="Krizsan K."/>
            <person name="Foldi C."/>
            <person name="Dima B."/>
            <person name="Sanchez-Garcia M."/>
            <person name="Sanchez-Ramirez S."/>
            <person name="Szollosi G.J."/>
            <person name="Szarkandi J.G."/>
            <person name="Papp V."/>
            <person name="Albert L."/>
            <person name="Andreopoulos W."/>
            <person name="Angelini C."/>
            <person name="Antonin V."/>
            <person name="Barry K.W."/>
            <person name="Bougher N.L."/>
            <person name="Buchanan P."/>
            <person name="Buyck B."/>
            <person name="Bense V."/>
            <person name="Catcheside P."/>
            <person name="Chovatia M."/>
            <person name="Cooper J."/>
            <person name="Damon W."/>
            <person name="Desjardin D."/>
            <person name="Finy P."/>
            <person name="Geml J."/>
            <person name="Haridas S."/>
            <person name="Hughes K."/>
            <person name="Justo A."/>
            <person name="Karasinski D."/>
            <person name="Kautmanova I."/>
            <person name="Kiss B."/>
            <person name="Kocsube S."/>
            <person name="Kotiranta H."/>
            <person name="LaButti K.M."/>
            <person name="Lechner B.E."/>
            <person name="Liimatainen K."/>
            <person name="Lipzen A."/>
            <person name="Lukacs Z."/>
            <person name="Mihaltcheva S."/>
            <person name="Morgado L.N."/>
            <person name="Niskanen T."/>
            <person name="Noordeloos M.E."/>
            <person name="Ohm R.A."/>
            <person name="Ortiz-Santana B."/>
            <person name="Ovrebo C."/>
            <person name="Racz N."/>
            <person name="Riley R."/>
            <person name="Savchenko A."/>
            <person name="Shiryaev A."/>
            <person name="Soop K."/>
            <person name="Spirin V."/>
            <person name="Szebenyi C."/>
            <person name="Tomsovsky M."/>
            <person name="Tulloss R.E."/>
            <person name="Uehling J."/>
            <person name="Grigoriev I.V."/>
            <person name="Vagvolgyi C."/>
            <person name="Papp T."/>
            <person name="Martin F.M."/>
            <person name="Miettinen O."/>
            <person name="Hibbett D.S."/>
            <person name="Nagy L.G."/>
        </authorList>
    </citation>
    <scope>NUCLEOTIDE SEQUENCE [LARGE SCALE GENOMIC DNA]</scope>
    <source>
        <strain evidence="5 6">FP101781</strain>
    </source>
</reference>